<evidence type="ECO:0000313" key="1">
    <source>
        <dbReference type="EMBL" id="CEK94151.1"/>
    </source>
</evidence>
<organism evidence="1">
    <name type="scientific">Arion vulgaris</name>
    <dbReference type="NCBI Taxonomy" id="1028688"/>
    <lineage>
        <taxon>Eukaryota</taxon>
        <taxon>Metazoa</taxon>
        <taxon>Spiralia</taxon>
        <taxon>Lophotrochozoa</taxon>
        <taxon>Mollusca</taxon>
        <taxon>Gastropoda</taxon>
        <taxon>Heterobranchia</taxon>
        <taxon>Euthyneura</taxon>
        <taxon>Panpulmonata</taxon>
        <taxon>Eupulmonata</taxon>
        <taxon>Stylommatophora</taxon>
        <taxon>Helicina</taxon>
        <taxon>Arionoidea</taxon>
        <taxon>Arionidae</taxon>
        <taxon>Arion</taxon>
    </lineage>
</organism>
<dbReference type="AlphaFoldDB" id="A0A0B7BP61"/>
<name>A0A0B7BP61_9EUPU</name>
<reference evidence="1" key="1">
    <citation type="submission" date="2014-12" db="EMBL/GenBank/DDBJ databases">
        <title>Insight into the proteome of Arion vulgaris.</title>
        <authorList>
            <person name="Aradska J."/>
            <person name="Bulat T."/>
            <person name="Smidak R."/>
            <person name="Sarate P."/>
            <person name="Gangsoo J."/>
            <person name="Sialana F."/>
            <person name="Bilban M."/>
            <person name="Lubec G."/>
        </authorList>
    </citation>
    <scope>NUCLEOTIDE SEQUENCE</scope>
    <source>
        <tissue evidence="1">Skin</tissue>
    </source>
</reference>
<protein>
    <submittedName>
        <fullName evidence="1">Uncharacterized protein</fullName>
    </submittedName>
</protein>
<gene>
    <name evidence="1" type="primary">ORF199213</name>
</gene>
<sequence>MIIDSSISVRISMKWTPEGERRKIKIMKMHDERKNAWNVFDIEYFGTLR</sequence>
<accession>A0A0B7BP61</accession>
<dbReference type="EMBL" id="HACG01047286">
    <property type="protein sequence ID" value="CEK94151.1"/>
    <property type="molecule type" value="Transcribed_RNA"/>
</dbReference>
<proteinExistence type="predicted"/>